<protein>
    <submittedName>
        <fullName evidence="2">Uncharacterized protein</fullName>
    </submittedName>
</protein>
<feature type="region of interest" description="Disordered" evidence="1">
    <location>
        <begin position="18"/>
        <end position="37"/>
    </location>
</feature>
<evidence type="ECO:0000313" key="2">
    <source>
        <dbReference type="EMBL" id="KXS10743.1"/>
    </source>
</evidence>
<dbReference type="AlphaFoldDB" id="A0A139A2Z1"/>
<dbReference type="EMBL" id="KQ965816">
    <property type="protein sequence ID" value="KXS10743.1"/>
    <property type="molecule type" value="Genomic_DNA"/>
</dbReference>
<accession>A0A139A2Z1</accession>
<evidence type="ECO:0000313" key="3">
    <source>
        <dbReference type="Proteomes" id="UP000070544"/>
    </source>
</evidence>
<name>A0A139A2Z1_GONPJ</name>
<reference evidence="2 3" key="1">
    <citation type="journal article" date="2015" name="Genome Biol. Evol.">
        <title>Phylogenomic analyses indicate that early fungi evolved digesting cell walls of algal ancestors of land plants.</title>
        <authorList>
            <person name="Chang Y."/>
            <person name="Wang S."/>
            <person name="Sekimoto S."/>
            <person name="Aerts A.L."/>
            <person name="Choi C."/>
            <person name="Clum A."/>
            <person name="LaButti K.M."/>
            <person name="Lindquist E.A."/>
            <person name="Yee Ngan C."/>
            <person name="Ohm R.A."/>
            <person name="Salamov A.A."/>
            <person name="Grigoriev I.V."/>
            <person name="Spatafora J.W."/>
            <person name="Berbee M.L."/>
        </authorList>
    </citation>
    <scope>NUCLEOTIDE SEQUENCE [LARGE SCALE GENOMIC DNA]</scope>
    <source>
        <strain evidence="2 3">JEL478</strain>
    </source>
</reference>
<proteinExistence type="predicted"/>
<sequence length="83" mass="8287">MNAGTAGCSLPFVSACTPTPPTPTPAPSPAPAPTPPTPTLPVLNDAVCVVLVAAPVPLLRAPRLLADGIALCFAARVRSADDF</sequence>
<dbReference type="Proteomes" id="UP000070544">
    <property type="component" value="Unassembled WGS sequence"/>
</dbReference>
<gene>
    <name evidence="2" type="ORF">M427DRAFT_61692</name>
</gene>
<evidence type="ECO:0000256" key="1">
    <source>
        <dbReference type="SAM" id="MobiDB-lite"/>
    </source>
</evidence>
<organism evidence="2 3">
    <name type="scientific">Gonapodya prolifera (strain JEL478)</name>
    <name type="common">Monoblepharis prolifera</name>
    <dbReference type="NCBI Taxonomy" id="1344416"/>
    <lineage>
        <taxon>Eukaryota</taxon>
        <taxon>Fungi</taxon>
        <taxon>Fungi incertae sedis</taxon>
        <taxon>Chytridiomycota</taxon>
        <taxon>Chytridiomycota incertae sedis</taxon>
        <taxon>Monoblepharidomycetes</taxon>
        <taxon>Monoblepharidales</taxon>
        <taxon>Gonapodyaceae</taxon>
        <taxon>Gonapodya</taxon>
    </lineage>
</organism>
<keyword evidence="3" id="KW-1185">Reference proteome</keyword>